<keyword evidence="4" id="KW-1185">Reference proteome</keyword>
<feature type="region of interest" description="Disordered" evidence="1">
    <location>
        <begin position="145"/>
        <end position="164"/>
    </location>
</feature>
<organism evidence="3 4">
    <name type="scientific">Methylophilus medardicus</name>
    <dbReference type="NCBI Taxonomy" id="2588534"/>
    <lineage>
        <taxon>Bacteria</taxon>
        <taxon>Pseudomonadati</taxon>
        <taxon>Pseudomonadota</taxon>
        <taxon>Betaproteobacteria</taxon>
        <taxon>Nitrosomonadales</taxon>
        <taxon>Methylophilaceae</taxon>
        <taxon>Methylophilus</taxon>
    </lineage>
</organism>
<dbReference type="AlphaFoldDB" id="A0A5B8CVH5"/>
<evidence type="ECO:0000313" key="4">
    <source>
        <dbReference type="Proteomes" id="UP000311008"/>
    </source>
</evidence>
<evidence type="ECO:0008006" key="5">
    <source>
        <dbReference type="Google" id="ProtNLM"/>
    </source>
</evidence>
<keyword evidence="2" id="KW-0732">Signal</keyword>
<name>A0A5B8CVH5_9PROT</name>
<dbReference type="KEGG" id="mmec:FIU01_04110"/>
<gene>
    <name evidence="3" type="ORF">FIU01_04110</name>
</gene>
<reference evidence="4" key="1">
    <citation type="journal article" date="2019" name="ISME J.">
        <title>Evolution in action: habitat transition from sediment to the pelagial leads to genome streamlining in Methylophilaceae.</title>
        <authorList>
            <person name="Salcher M."/>
            <person name="Schaefle D."/>
            <person name="Kaspar M."/>
            <person name="Neuenschwander S.M."/>
            <person name="Ghai R."/>
        </authorList>
    </citation>
    <scope>NUCLEOTIDE SEQUENCE [LARGE SCALE GENOMIC DNA]</scope>
    <source>
        <strain evidence="4">MMS-M-51</strain>
    </source>
</reference>
<dbReference type="OrthoDB" id="8926484at2"/>
<dbReference type="EMBL" id="CP040946">
    <property type="protein sequence ID" value="QDC45318.1"/>
    <property type="molecule type" value="Genomic_DNA"/>
</dbReference>
<evidence type="ECO:0000256" key="1">
    <source>
        <dbReference type="SAM" id="MobiDB-lite"/>
    </source>
</evidence>
<evidence type="ECO:0000256" key="2">
    <source>
        <dbReference type="SAM" id="SignalP"/>
    </source>
</evidence>
<evidence type="ECO:0000313" key="3">
    <source>
        <dbReference type="EMBL" id="QDC45318.1"/>
    </source>
</evidence>
<sequence length="164" mass="18361">MLIKWRITAPLLLTLLISTFCMADEVAIQQEDHGIAYVTGGIGSEEVEAMESFKKQFNLYFLFSEGKAGRVIDDIQLSILDSKQQPVFTLAHAAPRVLLNLASGKYLVIASYLGSEQRYRFVHDAKKHQRVILNWRNKIDEDTVEPTIEEDAPPAMPADASALP</sequence>
<protein>
    <recommendedName>
        <fullName evidence="5">Carboxypeptidase regulatory-like domain-containing protein</fullName>
    </recommendedName>
</protein>
<feature type="chain" id="PRO_5022922657" description="Carboxypeptidase regulatory-like domain-containing protein" evidence="2">
    <location>
        <begin position="24"/>
        <end position="164"/>
    </location>
</feature>
<dbReference type="Proteomes" id="UP000311008">
    <property type="component" value="Chromosome"/>
</dbReference>
<proteinExistence type="predicted"/>
<feature type="signal peptide" evidence="2">
    <location>
        <begin position="1"/>
        <end position="23"/>
    </location>
</feature>
<accession>A0A5B8CVH5</accession>